<organism evidence="3 4">
    <name type="scientific">Winogradskyella eximia</name>
    <dbReference type="NCBI Taxonomy" id="262006"/>
    <lineage>
        <taxon>Bacteria</taxon>
        <taxon>Pseudomonadati</taxon>
        <taxon>Bacteroidota</taxon>
        <taxon>Flavobacteriia</taxon>
        <taxon>Flavobacteriales</taxon>
        <taxon>Flavobacteriaceae</taxon>
        <taxon>Winogradskyella</taxon>
    </lineage>
</organism>
<dbReference type="InterPro" id="IPR029030">
    <property type="entry name" value="Caspase-like_dom_sf"/>
</dbReference>
<evidence type="ECO:0000256" key="1">
    <source>
        <dbReference type="ARBA" id="ARBA00022729"/>
    </source>
</evidence>
<dbReference type="Gene3D" id="3.40.50.10390">
    <property type="entry name" value="Gingipain r, domain 1"/>
    <property type="match status" value="1"/>
</dbReference>
<dbReference type="InterPro" id="IPR029031">
    <property type="entry name" value="Gingipain_N_sf"/>
</dbReference>
<name>A0A3D9GZB6_9FLAO</name>
<dbReference type="GO" id="GO:0008234">
    <property type="term" value="F:cysteine-type peptidase activity"/>
    <property type="evidence" value="ECO:0007669"/>
    <property type="project" value="InterPro"/>
</dbReference>
<dbReference type="RefSeq" id="WP_317124895.1">
    <property type="nucleotide sequence ID" value="NZ_QRDV01000009.1"/>
</dbReference>
<comment type="caution">
    <text evidence="3">The sequence shown here is derived from an EMBL/GenBank/DDBJ whole genome shotgun (WGS) entry which is preliminary data.</text>
</comment>
<accession>A0A3D9GZB6</accession>
<keyword evidence="4" id="KW-1185">Reference proteome</keyword>
<gene>
    <name evidence="3" type="ORF">DFQ10_109169</name>
</gene>
<sequence length="1306" mass="146068">MRITFFEVLHTVKTENEYMKNCYLITLLLITTFGFGQQKQFNINWNGYKVLETAYSKIEVPAFDVDHFNYSEDSGLTFFAQWESNGSLIDENSIQLTNVAYETITSSELKDLNLQNIPNAPKFSINNTNARDTRGYYFQVSPIIKDRGIYKKITSFTIIYSTRSGRSANSTMGINELTNSVLSSGQWYRFYIEESGVYRLSKSFLSDLGINTNSVDPRTIKVFGNGGRMLPLENSANYPFDVVENAVKFIGEDDGSFDSNDYILFYGEGPKTYNEESETNINLYTDKTYYYVNVSSGSGKRIQTMPTIEAAADIQINTFQDYQYYEVDTHNLAKLGREWYGDDFDIENQRSYEFEFPNLVISEPVDFNIKVGSVSEVPTTMAITINGTEVSNIGLGIITPGSLLGTSRTYANALNIAGDAITVVFDYNNSGNPSANAFLDYINIEATRNLIYEGGQLAFKNKETITTPGIAQYNLTNTTSLREIWDITDRFNISNIVNITNESEISFKAPSGELRNYLAFSNSSVLQPIKDARSSVANQNLKGTIFNNSQGQFEDIDYIILAPSQFLAQAERLAQINRDQYSLNVKVVDLQSIYNEFSTGSQDIAALRNFIKYVYDNASTPSKRLKYLCLFGDGSYDYKNRLNNNTNLVPSWYSTESFSLTNSFVSDDFYAMLDDNEGGMRTNIDRMDVAVGRILVEDVQRATEMVDKIKSYYQPESLGSWRNNIVLISDDVDEDWERSLQETTDNLGTTLGEEKPFLNVVKIHSDAYEQESSAAGNRYPKVNEAIKDAIEVGALVVNYFGHGGEDGIAKERIFDKFDSQEVNNICKYNLFITVTCEYTKFDDPDRDTAGEYTFWNINGGAASLITTTRQIAEINGRVFNLALDNYLYAFGSNDYPSVGEALRLTKVSNNIAGINQKRLVFLIGDPAMKLAFPQPDIRLTKVNDVAITEPIDTLKALASTKLSGEVVDSNGNLLSNYNGVLTATVFDKEIERQTLANDGTTDSSGLIIMDFTTLGEVIFKGQASVVNGLFEFNFIVPRDIGIPVGNGKVSFYAQTESPVSDQAGSNFDIKIGGINENAPTDNVGPVINLYMNDENFVSGGITNESPTLLVNLYDDNGINTASGIGHDITAIIDGDETNPVVLNNYYQANVDDYTNGKVSYPFRDLEPGLHTLTLKAWDVYNNSSTTEIQFTVFDEDEKLVINNVLNYPNPFVNYTEFWFNHNSSEPLDISVQIFTVSGKLVRTINGQTNADECCYNGSSSLSRSTVWDGRDDFGDKIGKGVYIYKLKVKSNRLNKQVEKIQKLVIL</sequence>
<dbReference type="CDD" id="cd02258">
    <property type="entry name" value="Peptidase_C25_N"/>
    <property type="match status" value="1"/>
</dbReference>
<protein>
    <submittedName>
        <fullName evidence="3">Peptidase C25-like protein</fullName>
    </submittedName>
</protein>
<reference evidence="3 4" key="1">
    <citation type="submission" date="2018-07" db="EMBL/GenBank/DDBJ databases">
        <title>Genomic Encyclopedia of Type Strains, Phase III (KMG-III): the genomes of soil and plant-associated and newly described type strains.</title>
        <authorList>
            <person name="Whitman W."/>
        </authorList>
    </citation>
    <scope>NUCLEOTIDE SEQUENCE [LARGE SCALE GENOMIC DNA]</scope>
    <source>
        <strain evidence="3 4">CECT 7946</strain>
    </source>
</reference>
<evidence type="ECO:0000259" key="2">
    <source>
        <dbReference type="Pfam" id="PF01364"/>
    </source>
</evidence>
<dbReference type="Proteomes" id="UP000256980">
    <property type="component" value="Unassembled WGS sequence"/>
</dbReference>
<dbReference type="Gene3D" id="3.40.50.1460">
    <property type="match status" value="1"/>
</dbReference>
<dbReference type="NCBIfam" id="NF033707">
    <property type="entry name" value="T9SS_sortase"/>
    <property type="match status" value="1"/>
</dbReference>
<dbReference type="Pfam" id="PF01364">
    <property type="entry name" value="Peptidase_C25"/>
    <property type="match status" value="1"/>
</dbReference>
<dbReference type="SUPFAM" id="SSF52129">
    <property type="entry name" value="Caspase-like"/>
    <property type="match status" value="1"/>
</dbReference>
<proteinExistence type="predicted"/>
<feature type="domain" description="Gingipain" evidence="2">
    <location>
        <begin position="558"/>
        <end position="930"/>
    </location>
</feature>
<dbReference type="GO" id="GO:0006508">
    <property type="term" value="P:proteolysis"/>
    <property type="evidence" value="ECO:0007669"/>
    <property type="project" value="InterPro"/>
</dbReference>
<dbReference type="EMBL" id="QRDV01000009">
    <property type="protein sequence ID" value="RED42274.1"/>
    <property type="molecule type" value="Genomic_DNA"/>
</dbReference>
<dbReference type="Gene3D" id="2.60.40.4070">
    <property type="match status" value="1"/>
</dbReference>
<evidence type="ECO:0000313" key="4">
    <source>
        <dbReference type="Proteomes" id="UP000256980"/>
    </source>
</evidence>
<keyword evidence="1" id="KW-0732">Signal</keyword>
<evidence type="ECO:0000313" key="3">
    <source>
        <dbReference type="EMBL" id="RED42274.1"/>
    </source>
</evidence>
<dbReference type="InterPro" id="IPR001769">
    <property type="entry name" value="Gingipain"/>
</dbReference>